<proteinExistence type="predicted"/>
<reference evidence="1 2" key="1">
    <citation type="submission" date="2018-07" db="EMBL/GenBank/DDBJ databases">
        <title>Freshwater and sediment microbial communities from various areas in North America, analyzing microbe dynamics in response to fracking.</title>
        <authorList>
            <person name="Lamendella R."/>
        </authorList>
    </citation>
    <scope>NUCLEOTIDE SEQUENCE [LARGE SCALE GENOMIC DNA]</scope>
    <source>
        <strain evidence="1 2">160A</strain>
    </source>
</reference>
<gene>
    <name evidence="1" type="ORF">DFO77_103150</name>
</gene>
<dbReference type="AlphaFoldDB" id="A0A368VEI6"/>
<evidence type="ECO:0000313" key="2">
    <source>
        <dbReference type="Proteomes" id="UP000252733"/>
    </source>
</evidence>
<dbReference type="EMBL" id="QPIZ01000003">
    <property type="protein sequence ID" value="RCW38680.1"/>
    <property type="molecule type" value="Genomic_DNA"/>
</dbReference>
<protein>
    <submittedName>
        <fullName evidence="1">Uncharacterized protein</fullName>
    </submittedName>
</protein>
<keyword evidence="2" id="KW-1185">Reference proteome</keyword>
<name>A0A368VEI6_9BACT</name>
<sequence length="160" mass="19111">MSYKEFQKKNKERFSQLMEAQGIKDFTFIPIENNKKFLCAWIDQNDNDFLAFTTLRKKKHDDHSNWIIEKKDYDKLRQFKKFTKVKDVLSINFFSNNYFSMWSIGSMDYPTIREGQFKKNTVMNADTVDKLVVWMKNKDAKATGRISTRNNSLSINYLNE</sequence>
<evidence type="ECO:0000313" key="1">
    <source>
        <dbReference type="EMBL" id="RCW38680.1"/>
    </source>
</evidence>
<organism evidence="1 2">
    <name type="scientific">Marinilabilia salmonicolor</name>
    <dbReference type="NCBI Taxonomy" id="989"/>
    <lineage>
        <taxon>Bacteria</taxon>
        <taxon>Pseudomonadati</taxon>
        <taxon>Bacteroidota</taxon>
        <taxon>Bacteroidia</taxon>
        <taxon>Marinilabiliales</taxon>
        <taxon>Marinilabiliaceae</taxon>
        <taxon>Marinilabilia</taxon>
    </lineage>
</organism>
<dbReference type="RefSeq" id="WP_114436441.1">
    <property type="nucleotide sequence ID" value="NZ_QPIZ01000003.1"/>
</dbReference>
<accession>A0A368VEI6</accession>
<comment type="caution">
    <text evidence="1">The sequence shown here is derived from an EMBL/GenBank/DDBJ whole genome shotgun (WGS) entry which is preliminary data.</text>
</comment>
<dbReference type="Proteomes" id="UP000252733">
    <property type="component" value="Unassembled WGS sequence"/>
</dbReference>